<evidence type="ECO:0000313" key="1">
    <source>
        <dbReference type="EMBL" id="GAJ04205.1"/>
    </source>
</evidence>
<sequence length="84" mass="9749">DILKQMARIARKYIIIFDYCCDSGWLIRFIEWLEGPNYPQFIGESREKEFNEAGLKINKYLRVSAFGGAWLCTPANPVTLSENE</sequence>
<accession>X1VD17</accession>
<dbReference type="EMBL" id="BARW01030265">
    <property type="protein sequence ID" value="GAJ04205.1"/>
    <property type="molecule type" value="Genomic_DNA"/>
</dbReference>
<gene>
    <name evidence="1" type="ORF">S12H4_48425</name>
</gene>
<reference evidence="1" key="1">
    <citation type="journal article" date="2014" name="Front. Microbiol.">
        <title>High frequency of phylogenetically diverse reductive dehalogenase-homologous genes in deep subseafloor sedimentary metagenomes.</title>
        <authorList>
            <person name="Kawai M."/>
            <person name="Futagami T."/>
            <person name="Toyoda A."/>
            <person name="Takaki Y."/>
            <person name="Nishi S."/>
            <person name="Hori S."/>
            <person name="Arai W."/>
            <person name="Tsubouchi T."/>
            <person name="Morono Y."/>
            <person name="Uchiyama I."/>
            <person name="Ito T."/>
            <person name="Fujiyama A."/>
            <person name="Inagaki F."/>
            <person name="Takami H."/>
        </authorList>
    </citation>
    <scope>NUCLEOTIDE SEQUENCE</scope>
    <source>
        <strain evidence="1">Expedition CK06-06</strain>
    </source>
</reference>
<name>X1VD17_9ZZZZ</name>
<dbReference type="AlphaFoldDB" id="X1VD17"/>
<organism evidence="1">
    <name type="scientific">marine sediment metagenome</name>
    <dbReference type="NCBI Taxonomy" id="412755"/>
    <lineage>
        <taxon>unclassified sequences</taxon>
        <taxon>metagenomes</taxon>
        <taxon>ecological metagenomes</taxon>
    </lineage>
</organism>
<protein>
    <submittedName>
        <fullName evidence="1">Uncharacterized protein</fullName>
    </submittedName>
</protein>
<feature type="non-terminal residue" evidence="1">
    <location>
        <position position="1"/>
    </location>
</feature>
<proteinExistence type="predicted"/>
<comment type="caution">
    <text evidence="1">The sequence shown here is derived from an EMBL/GenBank/DDBJ whole genome shotgun (WGS) entry which is preliminary data.</text>
</comment>